<dbReference type="InterPro" id="IPR036513">
    <property type="entry name" value="STAS_dom_sf"/>
</dbReference>
<dbReference type="CDD" id="cd07043">
    <property type="entry name" value="STAS_anti-anti-sigma_factors"/>
    <property type="match status" value="1"/>
</dbReference>
<sequence>MTLRELSTDLRRYTGGFSLVTVTGELDYGNAVVLSSALDEVSLRTGGGLVLDLAELTYCDSTGITVFISAYKRAVASGARFALAAPNPDLARVLGIIGLDDFFALHADADEAMRAMLS</sequence>
<evidence type="ECO:0000256" key="1">
    <source>
        <dbReference type="ARBA" id="ARBA00009013"/>
    </source>
</evidence>
<evidence type="ECO:0000313" key="5">
    <source>
        <dbReference type="Proteomes" id="UP000774570"/>
    </source>
</evidence>
<accession>A0ABS7FUQ8</accession>
<dbReference type="PROSITE" id="PS50801">
    <property type="entry name" value="STAS"/>
    <property type="match status" value="1"/>
</dbReference>
<dbReference type="PANTHER" id="PTHR33495">
    <property type="entry name" value="ANTI-SIGMA FACTOR ANTAGONIST TM_1081-RELATED-RELATED"/>
    <property type="match status" value="1"/>
</dbReference>
<dbReference type="Proteomes" id="UP000774570">
    <property type="component" value="Unassembled WGS sequence"/>
</dbReference>
<comment type="caution">
    <text evidence="4">The sequence shown here is derived from an EMBL/GenBank/DDBJ whole genome shotgun (WGS) entry which is preliminary data.</text>
</comment>
<dbReference type="EMBL" id="JAIBOA010000010">
    <property type="protein sequence ID" value="MBW8484145.1"/>
    <property type="molecule type" value="Genomic_DNA"/>
</dbReference>
<evidence type="ECO:0000259" key="3">
    <source>
        <dbReference type="PROSITE" id="PS50801"/>
    </source>
</evidence>
<proteinExistence type="inferred from homology"/>
<dbReference type="InterPro" id="IPR003658">
    <property type="entry name" value="Anti-sigma_ant"/>
</dbReference>
<comment type="similarity">
    <text evidence="1 2">Belongs to the anti-sigma-factor antagonist family.</text>
</comment>
<dbReference type="Gene3D" id="3.30.750.24">
    <property type="entry name" value="STAS domain"/>
    <property type="match status" value="1"/>
</dbReference>
<protein>
    <recommendedName>
        <fullName evidence="2">Anti-sigma factor antagonist</fullName>
    </recommendedName>
</protein>
<organism evidence="4 5">
    <name type="scientific">Actinomadura parmotrematis</name>
    <dbReference type="NCBI Taxonomy" id="2864039"/>
    <lineage>
        <taxon>Bacteria</taxon>
        <taxon>Bacillati</taxon>
        <taxon>Actinomycetota</taxon>
        <taxon>Actinomycetes</taxon>
        <taxon>Streptosporangiales</taxon>
        <taxon>Thermomonosporaceae</taxon>
        <taxon>Actinomadura</taxon>
    </lineage>
</organism>
<dbReference type="SUPFAM" id="SSF52091">
    <property type="entry name" value="SpoIIaa-like"/>
    <property type="match status" value="1"/>
</dbReference>
<dbReference type="NCBIfam" id="TIGR00377">
    <property type="entry name" value="ant_ant_sig"/>
    <property type="match status" value="1"/>
</dbReference>
<evidence type="ECO:0000313" key="4">
    <source>
        <dbReference type="EMBL" id="MBW8484145.1"/>
    </source>
</evidence>
<keyword evidence="5" id="KW-1185">Reference proteome</keyword>
<dbReference type="InterPro" id="IPR002645">
    <property type="entry name" value="STAS_dom"/>
</dbReference>
<gene>
    <name evidence="4" type="ORF">K1Y72_17305</name>
</gene>
<evidence type="ECO:0000256" key="2">
    <source>
        <dbReference type="RuleBase" id="RU003749"/>
    </source>
</evidence>
<feature type="domain" description="STAS" evidence="3">
    <location>
        <begin position="16"/>
        <end position="116"/>
    </location>
</feature>
<dbReference type="RefSeq" id="WP_220167376.1">
    <property type="nucleotide sequence ID" value="NZ_JAIBOA010000010.1"/>
</dbReference>
<reference evidence="4 5" key="1">
    <citation type="submission" date="2021-07" db="EMBL/GenBank/DDBJ databases">
        <title>Actinomadura sp. PM05-2 isolated from lichen.</title>
        <authorList>
            <person name="Somphong A."/>
            <person name="Phongsopitanun W."/>
            <person name="Tanasupawat S."/>
            <person name="Peongsungnone V."/>
        </authorList>
    </citation>
    <scope>NUCLEOTIDE SEQUENCE [LARGE SCALE GENOMIC DNA]</scope>
    <source>
        <strain evidence="4 5">PM05-2</strain>
    </source>
</reference>
<dbReference type="PANTHER" id="PTHR33495:SF2">
    <property type="entry name" value="ANTI-SIGMA FACTOR ANTAGONIST TM_1081-RELATED"/>
    <property type="match status" value="1"/>
</dbReference>
<dbReference type="Pfam" id="PF01740">
    <property type="entry name" value="STAS"/>
    <property type="match status" value="1"/>
</dbReference>
<name>A0ABS7FUQ8_9ACTN</name>